<dbReference type="Proteomes" id="UP001050975">
    <property type="component" value="Unassembled WGS sequence"/>
</dbReference>
<dbReference type="AlphaFoldDB" id="A0AAV3X204"/>
<evidence type="ECO:0000256" key="1">
    <source>
        <dbReference type="SAM" id="MobiDB-lite"/>
    </source>
</evidence>
<dbReference type="RefSeq" id="WP_226575405.1">
    <property type="nucleotide sequence ID" value="NZ_BLAY01000009.1"/>
</dbReference>
<evidence type="ECO:0000313" key="3">
    <source>
        <dbReference type="Proteomes" id="UP001050975"/>
    </source>
</evidence>
<accession>A0AAV3X204</accession>
<name>A0AAV3X204_9CYAN</name>
<proteinExistence type="predicted"/>
<feature type="region of interest" description="Disordered" evidence="1">
    <location>
        <begin position="253"/>
        <end position="272"/>
    </location>
</feature>
<reference evidence="2" key="1">
    <citation type="submission" date="2019-10" db="EMBL/GenBank/DDBJ databases">
        <title>Draft genome sequece of Microseira wollei NIES-4236.</title>
        <authorList>
            <person name="Yamaguchi H."/>
            <person name="Suzuki S."/>
            <person name="Kawachi M."/>
        </authorList>
    </citation>
    <scope>NUCLEOTIDE SEQUENCE</scope>
    <source>
        <strain evidence="2">NIES-4236</strain>
    </source>
</reference>
<protein>
    <submittedName>
        <fullName evidence="2">Uncharacterized protein</fullName>
    </submittedName>
</protein>
<sequence>MGMRIGAQLRSDQEDALVKKMGRQGVGETLSCTLLKIEALGLRLSHLFVEKRRGRGDTGIRGRGEYDKNSTLSLVSHSPLPLQALWRSNLFRLIAFCSAPLGTLLLNVAIPSSSMAATPKNDFRLCTSELVRARVSPDAAADACSGVLYPKDLAACVYRINQETNIAADNALPWCTAVRRPRELAICVVNITTRTQGTASEVVLESCRRSLLPVRYAECVVGLNRGIDFSATQAMAYCIDGSDRPRQFYPPVPVPQNRQSNPVNIPVPQLGQ</sequence>
<evidence type="ECO:0000313" key="2">
    <source>
        <dbReference type="EMBL" id="GET36188.1"/>
    </source>
</evidence>
<comment type="caution">
    <text evidence="2">The sequence shown here is derived from an EMBL/GenBank/DDBJ whole genome shotgun (WGS) entry which is preliminary data.</text>
</comment>
<dbReference type="EMBL" id="BLAY01000009">
    <property type="protein sequence ID" value="GET36188.1"/>
    <property type="molecule type" value="Genomic_DNA"/>
</dbReference>
<gene>
    <name evidence="2" type="ORF">MiSe_09360</name>
</gene>
<organism evidence="2 3">
    <name type="scientific">Microseira wollei NIES-4236</name>
    <dbReference type="NCBI Taxonomy" id="2530354"/>
    <lineage>
        <taxon>Bacteria</taxon>
        <taxon>Bacillati</taxon>
        <taxon>Cyanobacteriota</taxon>
        <taxon>Cyanophyceae</taxon>
        <taxon>Oscillatoriophycideae</taxon>
        <taxon>Aerosakkonematales</taxon>
        <taxon>Aerosakkonemataceae</taxon>
        <taxon>Microseira</taxon>
    </lineage>
</organism>
<keyword evidence="3" id="KW-1185">Reference proteome</keyword>